<evidence type="ECO:0000313" key="4">
    <source>
        <dbReference type="Proteomes" id="UP000246058"/>
    </source>
</evidence>
<feature type="signal peptide" evidence="2">
    <location>
        <begin position="1"/>
        <end position="28"/>
    </location>
</feature>
<accession>A0A2U8VZC2</accession>
<keyword evidence="2" id="KW-0732">Signal</keyword>
<dbReference type="OrthoDB" id="8005859at2"/>
<organism evidence="3 4">
    <name type="scientific">Methylobacterium radiodurans</name>
    <dbReference type="NCBI Taxonomy" id="2202828"/>
    <lineage>
        <taxon>Bacteria</taxon>
        <taxon>Pseudomonadati</taxon>
        <taxon>Pseudomonadota</taxon>
        <taxon>Alphaproteobacteria</taxon>
        <taxon>Hyphomicrobiales</taxon>
        <taxon>Methylobacteriaceae</taxon>
        <taxon>Methylobacterium</taxon>
    </lineage>
</organism>
<keyword evidence="4" id="KW-1185">Reference proteome</keyword>
<proteinExistence type="predicted"/>
<dbReference type="RefSeq" id="WP_109953583.1">
    <property type="nucleotide sequence ID" value="NZ_CP029551.1"/>
</dbReference>
<dbReference type="EMBL" id="CP029551">
    <property type="protein sequence ID" value="AWN38426.1"/>
    <property type="molecule type" value="Genomic_DNA"/>
</dbReference>
<sequence>MRRLTCHLVPRAATALLALTLGAAPVLAQPGADPGAPRAGRSLTATGQTKPPGMVAGAPMKPTNEAAMIKAQKAAEARNKAWDTKMRSTLGSICRGC</sequence>
<name>A0A2U8VZC2_9HYPH</name>
<gene>
    <name evidence="3" type="ORF">DK427_24065</name>
</gene>
<dbReference type="Proteomes" id="UP000246058">
    <property type="component" value="Chromosome"/>
</dbReference>
<reference evidence="3 4" key="1">
    <citation type="submission" date="2018-05" db="EMBL/GenBank/DDBJ databases">
        <title>Complete Genome Sequence of Methylobacterium sp. 17Sr1-43.</title>
        <authorList>
            <person name="Srinivasan S."/>
        </authorList>
    </citation>
    <scope>NUCLEOTIDE SEQUENCE [LARGE SCALE GENOMIC DNA]</scope>
    <source>
        <strain evidence="3 4">17Sr1-43</strain>
    </source>
</reference>
<feature type="chain" id="PRO_5015906447" evidence="2">
    <location>
        <begin position="29"/>
        <end position="97"/>
    </location>
</feature>
<dbReference type="AlphaFoldDB" id="A0A2U8VZC2"/>
<evidence type="ECO:0000313" key="3">
    <source>
        <dbReference type="EMBL" id="AWN38426.1"/>
    </source>
</evidence>
<dbReference type="KEGG" id="meti:DK427_24065"/>
<evidence type="ECO:0000256" key="1">
    <source>
        <dbReference type="SAM" id="MobiDB-lite"/>
    </source>
</evidence>
<protein>
    <submittedName>
        <fullName evidence="3">Uncharacterized protein</fullName>
    </submittedName>
</protein>
<evidence type="ECO:0000256" key="2">
    <source>
        <dbReference type="SAM" id="SignalP"/>
    </source>
</evidence>
<feature type="region of interest" description="Disordered" evidence="1">
    <location>
        <begin position="29"/>
        <end position="60"/>
    </location>
</feature>